<evidence type="ECO:0000313" key="12">
    <source>
        <dbReference type="EMBL" id="SVC99278.1"/>
    </source>
</evidence>
<keyword evidence="6" id="KW-0479">Metal-binding</keyword>
<keyword evidence="5" id="KW-0808">Transferase</keyword>
<evidence type="ECO:0000256" key="1">
    <source>
        <dbReference type="ARBA" id="ARBA00001946"/>
    </source>
</evidence>
<dbReference type="EMBL" id="UINC01123061">
    <property type="protein sequence ID" value="SVC99278.1"/>
    <property type="molecule type" value="Genomic_DNA"/>
</dbReference>
<feature type="domain" description="Malate synthase C-terminal" evidence="11">
    <location>
        <begin position="273"/>
        <end position="319"/>
    </location>
</feature>
<evidence type="ECO:0000259" key="10">
    <source>
        <dbReference type="Pfam" id="PF01274"/>
    </source>
</evidence>
<dbReference type="SUPFAM" id="SSF51645">
    <property type="entry name" value="Malate synthase G"/>
    <property type="match status" value="1"/>
</dbReference>
<feature type="domain" description="Malate synthase TIM barrel" evidence="10">
    <location>
        <begin position="19"/>
        <end position="250"/>
    </location>
</feature>
<sequence length="319" mass="35825">KQYTDIKGQNFTLPGTSMILVRNVGLHMMTDLIKNSDGSSTPEGVLDAMVTSLIALHDLKSKSNSKKGSIYIVKPKLHGPEEVAFTVKLFSLVEKALNLDENTLKIGVMDEERRTTLNLKACIHEARNRIIFINTGFLDRTGDEIHTSMMAGAMRCKNLIKEEDWFFAYEVNNVNAGLECGFFNEAQIGKGMWAQPDQMREMLDNKMIHLEAGASCSWVPSPTAATLHATHYHRFDVFEQQKKLLSEKLETNQGQLLLIPFLKSPEQLSEEKVVNEINNNAQSILGYVVKWINEGIGCSKVQDINHVGLMEDRATLRIS</sequence>
<evidence type="ECO:0000256" key="7">
    <source>
        <dbReference type="ARBA" id="ARBA00022842"/>
    </source>
</evidence>
<comment type="cofactor">
    <cofactor evidence="1">
        <name>Mg(2+)</name>
        <dbReference type="ChEBI" id="CHEBI:18420"/>
    </cofactor>
</comment>
<keyword evidence="8" id="KW-0558">Oxidation</keyword>
<dbReference type="GO" id="GO:0004474">
    <property type="term" value="F:malate synthase activity"/>
    <property type="evidence" value="ECO:0007669"/>
    <property type="project" value="UniProtKB-EC"/>
</dbReference>
<dbReference type="GO" id="GO:0000287">
    <property type="term" value="F:magnesium ion binding"/>
    <property type="evidence" value="ECO:0007669"/>
    <property type="project" value="TreeGrafter"/>
</dbReference>
<evidence type="ECO:0000256" key="9">
    <source>
        <dbReference type="ARBA" id="ARBA00047918"/>
    </source>
</evidence>
<dbReference type="Gene3D" id="3.20.20.360">
    <property type="entry name" value="Malate synthase, domain 3"/>
    <property type="match status" value="1"/>
</dbReference>
<dbReference type="InterPro" id="IPR001465">
    <property type="entry name" value="Malate_synthase_TIM"/>
</dbReference>
<feature type="non-terminal residue" evidence="12">
    <location>
        <position position="319"/>
    </location>
</feature>
<dbReference type="GO" id="GO:0005829">
    <property type="term" value="C:cytosol"/>
    <property type="evidence" value="ECO:0007669"/>
    <property type="project" value="TreeGrafter"/>
</dbReference>
<reference evidence="12" key="1">
    <citation type="submission" date="2018-05" db="EMBL/GenBank/DDBJ databases">
        <authorList>
            <person name="Lanie J.A."/>
            <person name="Ng W.-L."/>
            <person name="Kazmierczak K.M."/>
            <person name="Andrzejewski T.M."/>
            <person name="Davidsen T.M."/>
            <person name="Wayne K.J."/>
            <person name="Tettelin H."/>
            <person name="Glass J.I."/>
            <person name="Rusch D."/>
            <person name="Podicherti R."/>
            <person name="Tsui H.-C.T."/>
            <person name="Winkler M.E."/>
        </authorList>
    </citation>
    <scope>NUCLEOTIDE SEQUENCE</scope>
</reference>
<evidence type="ECO:0000256" key="3">
    <source>
        <dbReference type="ARBA" id="ARBA00022490"/>
    </source>
</evidence>
<dbReference type="InterPro" id="IPR046363">
    <property type="entry name" value="MS_N_TIM-barrel_dom"/>
</dbReference>
<evidence type="ECO:0000256" key="4">
    <source>
        <dbReference type="ARBA" id="ARBA00022532"/>
    </source>
</evidence>
<dbReference type="GO" id="GO:0006099">
    <property type="term" value="P:tricarboxylic acid cycle"/>
    <property type="evidence" value="ECO:0007669"/>
    <property type="project" value="UniProtKB-KW"/>
</dbReference>
<dbReference type="InterPro" id="IPR011076">
    <property type="entry name" value="Malate_synth_sf"/>
</dbReference>
<dbReference type="InterPro" id="IPR006253">
    <property type="entry name" value="Malate_synthG"/>
</dbReference>
<evidence type="ECO:0000256" key="6">
    <source>
        <dbReference type="ARBA" id="ARBA00022723"/>
    </source>
</evidence>
<dbReference type="Pfam" id="PF01274">
    <property type="entry name" value="MS_TIM-barrel"/>
    <property type="match status" value="1"/>
</dbReference>
<evidence type="ECO:0008006" key="13">
    <source>
        <dbReference type="Google" id="ProtNLM"/>
    </source>
</evidence>
<keyword evidence="2" id="KW-0329">Glyoxylate bypass</keyword>
<dbReference type="GO" id="GO:0009436">
    <property type="term" value="P:glyoxylate catabolic process"/>
    <property type="evidence" value="ECO:0007669"/>
    <property type="project" value="TreeGrafter"/>
</dbReference>
<dbReference type="InterPro" id="IPR048355">
    <property type="entry name" value="MS_C"/>
</dbReference>
<feature type="non-terminal residue" evidence="12">
    <location>
        <position position="1"/>
    </location>
</feature>
<name>A0A382RQQ9_9ZZZZ</name>
<dbReference type="Gene3D" id="1.20.1220.12">
    <property type="entry name" value="Malate synthase, domain III"/>
    <property type="match status" value="1"/>
</dbReference>
<dbReference type="Pfam" id="PF20659">
    <property type="entry name" value="MS_C"/>
    <property type="match status" value="1"/>
</dbReference>
<dbReference type="PANTHER" id="PTHR42739:SF1">
    <property type="entry name" value="MALATE SYNTHASE G"/>
    <property type="match status" value="1"/>
</dbReference>
<dbReference type="InterPro" id="IPR044856">
    <property type="entry name" value="Malate_synth_C_sf"/>
</dbReference>
<evidence type="ECO:0000256" key="5">
    <source>
        <dbReference type="ARBA" id="ARBA00022679"/>
    </source>
</evidence>
<evidence type="ECO:0000259" key="11">
    <source>
        <dbReference type="Pfam" id="PF20659"/>
    </source>
</evidence>
<proteinExistence type="predicted"/>
<comment type="catalytic activity">
    <reaction evidence="9">
        <text>glyoxylate + acetyl-CoA + H2O = (S)-malate + CoA + H(+)</text>
        <dbReference type="Rhea" id="RHEA:18181"/>
        <dbReference type="ChEBI" id="CHEBI:15377"/>
        <dbReference type="ChEBI" id="CHEBI:15378"/>
        <dbReference type="ChEBI" id="CHEBI:15589"/>
        <dbReference type="ChEBI" id="CHEBI:36655"/>
        <dbReference type="ChEBI" id="CHEBI:57287"/>
        <dbReference type="ChEBI" id="CHEBI:57288"/>
        <dbReference type="EC" id="2.3.3.9"/>
    </reaction>
</comment>
<keyword evidence="3" id="KW-0963">Cytoplasm</keyword>
<evidence type="ECO:0000256" key="2">
    <source>
        <dbReference type="ARBA" id="ARBA00022435"/>
    </source>
</evidence>
<protein>
    <recommendedName>
        <fullName evidence="13">Malate synthase</fullName>
    </recommendedName>
</protein>
<accession>A0A382RQQ9</accession>
<evidence type="ECO:0000256" key="8">
    <source>
        <dbReference type="ARBA" id="ARBA00023097"/>
    </source>
</evidence>
<organism evidence="12">
    <name type="scientific">marine metagenome</name>
    <dbReference type="NCBI Taxonomy" id="408172"/>
    <lineage>
        <taxon>unclassified sequences</taxon>
        <taxon>metagenomes</taxon>
        <taxon>ecological metagenomes</taxon>
    </lineage>
</organism>
<dbReference type="AlphaFoldDB" id="A0A382RQQ9"/>
<dbReference type="PANTHER" id="PTHR42739">
    <property type="entry name" value="MALATE SYNTHASE G"/>
    <property type="match status" value="1"/>
</dbReference>
<gene>
    <name evidence="12" type="ORF">METZ01_LOCUS352132</name>
</gene>
<dbReference type="GO" id="GO:0006097">
    <property type="term" value="P:glyoxylate cycle"/>
    <property type="evidence" value="ECO:0007669"/>
    <property type="project" value="UniProtKB-KW"/>
</dbReference>
<keyword evidence="7" id="KW-0460">Magnesium</keyword>
<keyword evidence="4" id="KW-0816">Tricarboxylic acid cycle</keyword>